<feature type="region of interest" description="Disordered" evidence="1">
    <location>
        <begin position="2160"/>
        <end position="2189"/>
    </location>
</feature>
<feature type="region of interest" description="Disordered" evidence="1">
    <location>
        <begin position="862"/>
        <end position="881"/>
    </location>
</feature>
<feature type="compositionally biased region" description="Basic and acidic residues" evidence="1">
    <location>
        <begin position="1808"/>
        <end position="1822"/>
    </location>
</feature>
<feature type="compositionally biased region" description="Polar residues" evidence="1">
    <location>
        <begin position="2165"/>
        <end position="2189"/>
    </location>
</feature>
<feature type="region of interest" description="Disordered" evidence="1">
    <location>
        <begin position="355"/>
        <end position="377"/>
    </location>
</feature>
<feature type="region of interest" description="Disordered" evidence="1">
    <location>
        <begin position="2829"/>
        <end position="2856"/>
    </location>
</feature>
<dbReference type="SUPFAM" id="SSF48371">
    <property type="entry name" value="ARM repeat"/>
    <property type="match status" value="1"/>
</dbReference>
<dbReference type="Gene3D" id="1.25.10.10">
    <property type="entry name" value="Leucine-rich Repeat Variant"/>
    <property type="match status" value="1"/>
</dbReference>
<reference evidence="3" key="2">
    <citation type="submission" date="2013-10" db="EMBL/GenBank/DDBJ databases">
        <authorList>
            <person name="Aslett M."/>
        </authorList>
    </citation>
    <scope>NUCLEOTIDE SEQUENCE [LARGE SCALE GENOMIC DNA]</scope>
    <source>
        <strain evidence="3">Houghton</strain>
    </source>
</reference>
<keyword evidence="4" id="KW-1185">Reference proteome</keyword>
<dbReference type="InterPro" id="IPR055443">
    <property type="entry name" value="HEAT_ECM29"/>
</dbReference>
<feature type="domain" description="Proteasome adapter and scaffold protein ECM29 HEAT-repeat" evidence="2">
    <location>
        <begin position="2195"/>
        <end position="2350"/>
    </location>
</feature>
<protein>
    <recommendedName>
        <fullName evidence="2">Proteasome adapter and scaffold protein ECM29 HEAT-repeat domain-containing protein</fullName>
    </recommendedName>
</protein>
<dbReference type="InterPro" id="IPR011989">
    <property type="entry name" value="ARM-like"/>
</dbReference>
<name>U6KGY2_EIMTE</name>
<evidence type="ECO:0000256" key="1">
    <source>
        <dbReference type="SAM" id="MobiDB-lite"/>
    </source>
</evidence>
<dbReference type="InterPro" id="IPR016024">
    <property type="entry name" value="ARM-type_fold"/>
</dbReference>
<feature type="compositionally biased region" description="Basic and acidic residues" evidence="1">
    <location>
        <begin position="1046"/>
        <end position="1056"/>
    </location>
</feature>
<feature type="compositionally biased region" description="Low complexity" evidence="1">
    <location>
        <begin position="1063"/>
        <end position="1072"/>
    </location>
</feature>
<organism evidence="3 4">
    <name type="scientific">Eimeria tenella</name>
    <name type="common">Coccidian parasite</name>
    <dbReference type="NCBI Taxonomy" id="5802"/>
    <lineage>
        <taxon>Eukaryota</taxon>
        <taxon>Sar</taxon>
        <taxon>Alveolata</taxon>
        <taxon>Apicomplexa</taxon>
        <taxon>Conoidasida</taxon>
        <taxon>Coccidia</taxon>
        <taxon>Eucoccidiorida</taxon>
        <taxon>Eimeriorina</taxon>
        <taxon>Eimeriidae</taxon>
        <taxon>Eimeria</taxon>
    </lineage>
</organism>
<sequence length="2969" mass="320082">MQVISIVNSCLRRVKEAPAVPVPAGELLSFLAAAEEQQLTGKKQELLEQHLKQLQLPPIRLSNLSVVRGVIPLFLSVAASRSTPEDLCSLGLQLLNNFDKWTTTSYPKMLLLLLECLTANQVIQTLRQKSSSSNRSSNSMGVRVLKALAAEKTEVLLATSAAAASSNDISRFPCYSKPSSSFLAALLAICELLLLDGGSGTTAAAADAQQKQMLQKMALRVVQSIDLTALHKREHERRRQSYRGKIGSSVCCGFVSVLGSQESASRPAENANGAPSQQTAATIAEGEGRGLPAGIVKLWENGCRMSRQELVLQQTRAVKLLTEATQAADVADEKVAESARAAAAAAAETKAALNESEEATVKGLEESTRTTTPTTTEQTEKIILPPVMLAPIILGSCAPFASISDPCTTTLTRLASASNADDELLLQLLFDLALLRPLQRLQQQRPLLLPVRTSSAIQETRGPLPTKTLQKLLQQLGKSRASAETRHSLAVLQLQWEALGLLQQALQWGNSTGQPTARFSAALSLLQWCLRLQKWFCCDVHTNTPKPRGVEELSQQQLLEHKLLCPLTARVGCLLLDFFARALEQLLLVAAPPASELLAADFMEPVATEGASAVGSSNTLSGAELLLQQFMRCSVAVFSSDAVVSPDLVYQLSQEILSPRLRPRSAAELLLQPATRELLPPLLEAVSTACRVCPFNPVPRRWEGTDVNSCKYGRCSVMLEEEHDSSWSVSFSSAVTEGMLQLLQQLLLLLPRAVEADAQQKGAKTQSQRRRAASAALSLSAVMDNPTTPSVLQALRSCGDWLAEHLGALREALQGRTEMLQEKALIQQLQQQHDYLEKQLICLIDWTFALWLNAPAATRETEAANKNAESQLPSEADEDNASPSFAVPQQLLLQEALRLATKAFPTYHPCHSFYCMICLSCTTPVSRSAHGSGKSKEISVAETATDLLQQCARREAPSFSALLHFSLPRLGFCGQKPCQTEKPSGLQQPFFSPLSVEPRVVQQELAAAANTSVEEVAEIILPLAKRLASLLHDELQLRACMGIERQQHQQTEHQQTEEEDASTRTADAASASTATVADLPLKKLRLTSKEDSRAGAESTELGLEMMRSFASLLLPLLVAKHPDEAVEASMRCTFCRCWMGLLRWQQSQPWQMGEPTTSLLSLLSVQVPVLLSSVLFAPLTLSLDATSIAANPSAAKKSGKAREAAQETREDARRAAATLLCSIASTVQQQKEKQQREVQKNADASGHDGLLKAFLPFLTGTTSGVHQLVQNELFTVRPQQLQHQSDPSDALYLRLKGQVEQHWQMPAQSHEQQQEQMHKLPAPGELAGSLVVAGCIFSAAEGGASSSARSSSGDRDVVTQAVSALLQHFSLWTTAYCGKDCAKATFSQQQSHQQQRQITDFAVYSQPWADALLLCSLESLSQALRCHSPSLLAVLLSSSEVQQQLRQEQEQGPQDQCEGRGIAAIDSLLSLLVTVSKASLRRCAAPETGMLLPAANASQRTGLLVLHSSLQSVASLASISAANACTISSSNSESKEAGWRGPYSRALKSLFETAPLVAPPLRSAGALAMVRLLLDLHRMRKATRTAQIEVAQREEGTVLSGEVKQVLLMMVELARLQQPEAFSAGKKSATGEDEKAAAAAIDAAIASAASSGIDEGLVRLVFASPYMKVSLWRRVSSSAVCWLSAVLLHAKHLPEIAAVLLPLQRVFLSRVGDADTFVGHCAWRGLSRCLLAACTPGTVTASRPSPAASEAAATNSGATAATAAHALGAKPARDVLLHELSVHVGSRMSTGPSEHVLKMQGFSVKQQQPKDSKDSEKEESKDGPWSASAELRDTDGGLARSRLLRLLLQTAKDAGHVAAVYALLDQPLPPLFVEPLCVAACDVSTPAFCLPRLRQRLLLGANNIAEDVAGPNSATIHADTGSAAVAEQLQSGSGTEGAVSRSAAEELEVMLVESQVSALMYCCPLPLLFGLSVYFWHPTAPLREVVEMLAQSTYGISSVADLTDSSASHNAFILALRQKQKQQQARLSVWQQVVKHIVKYLQGPNQLLREAACKAGADVLRRGHGWAQVEPYFADLWLSAARCMDDVFDEVRTAAATLGRALRALTVEVCCEGSPLVATVSLLQKICELHAGNKELRILCLDVLGDSVANCFAAQKRKHSRRAPNDTSRSSVSTSIETTAGTSSDSSGKGNEDWLVPLVLFLIEGLAAFEPRAFSFHQFHAEKLHGISQKDFEKTRVSLSQTGRAAKILKDIARQMDLSVVGLLLPPLLQKLRGSIGVASRCGVCFFVCWLFDEWGSKLSEESMHSKRLLKAFARSLLDPSPTVRGAAIEAFSVVCKFATAQAVQEVLEKQLLQLPPPDCLNIQEREETELGVGSALLHVSRRASELFNAKLRGAIGALAFCLRHSSNSAISEVYKDLWTEVTSSDAFGIPRYLSPIAAKLKEQLCLSQREERLTAGRAVSTIAAHVASTWKDGFSSEFADVHEVAVLKELHEEVTGRLLQGQAAFKGSAPLYIAALDASAALDGLLLLQRLSSPGNTAAAAESAKSDSACSGSAAVITKRLLRLHFEDKLTVVAHIPTWLHLVPDASRASQPFDDLLGIVHSVLQRVDGGPCGEDDSSEEDTGNKQSETLPVGSEVSRTSNQLNPREESALKAGVTALLRFIEIDLCLRLGVKCGHKPAEPAEAPEGSESSSSASAVTSTASWIRLPSALSVKGICVFTAWRGSEGDSSTSESNGHPGVKEFLNLFVRHQVISIQLKIDLLQSLSNLLSVLVNLAVCLCAVAEPQLWWAVFTRLSQHLMQQKYPRLKLAAASTAAELVRHYIHVGSARVQNGEQEKPPTKEQKAPPSDSCIQGGDTEMHYNFSPSVADLIEATGGAAAIALEATDAESPPVGTSPCQGTWSVLTLCVTPHLEKRQQQQQGEDAISEAGGRVQEMQRSLRLRLSEAQDREDACRKACAESITCKPDASH</sequence>
<reference evidence="3" key="1">
    <citation type="submission" date="2013-10" db="EMBL/GenBank/DDBJ databases">
        <title>Genomic analysis of the causative agents of coccidiosis in chickens.</title>
        <authorList>
            <person name="Reid A.J."/>
            <person name="Blake D."/>
            <person name="Billington K."/>
            <person name="Browne H."/>
            <person name="Dunn M."/>
            <person name="Hung S."/>
            <person name="Kawahara F."/>
            <person name="Miranda-Saavedra D."/>
            <person name="Mourier T."/>
            <person name="Nagra H."/>
            <person name="Otto T.D."/>
            <person name="Rawlings N."/>
            <person name="Sanchez A."/>
            <person name="Sanders M."/>
            <person name="Subramaniam C."/>
            <person name="Tay Y."/>
            <person name="Dear P."/>
            <person name="Doerig C."/>
            <person name="Gruber A."/>
            <person name="Parkinson J."/>
            <person name="Shirley M."/>
            <person name="Wan K.L."/>
            <person name="Berriman M."/>
            <person name="Tomley F."/>
            <person name="Pain A."/>
        </authorList>
    </citation>
    <scope>NUCLEOTIDE SEQUENCE [LARGE SCALE GENOMIC DNA]</scope>
    <source>
        <strain evidence="3">Houghton</strain>
    </source>
</reference>
<dbReference type="RefSeq" id="XP_013228123.1">
    <property type="nucleotide sequence ID" value="XM_013372669.1"/>
</dbReference>
<dbReference type="OrthoDB" id="16066at2759"/>
<feature type="region of interest" description="Disordered" evidence="1">
    <location>
        <begin position="2609"/>
        <end position="2646"/>
    </location>
</feature>
<dbReference type="OMA" id="TITEHCG"/>
<evidence type="ECO:0000313" key="4">
    <source>
        <dbReference type="Proteomes" id="UP000030747"/>
    </source>
</evidence>
<dbReference type="VEuPathDB" id="ToxoDB:ETH_00012700"/>
<accession>U6KGY2</accession>
<feature type="region of interest" description="Disordered" evidence="1">
    <location>
        <begin position="2915"/>
        <end position="2947"/>
    </location>
</feature>
<feature type="region of interest" description="Disordered" evidence="1">
    <location>
        <begin position="1801"/>
        <end position="1832"/>
    </location>
</feature>
<feature type="region of interest" description="Disordered" evidence="1">
    <location>
        <begin position="1046"/>
        <end position="1072"/>
    </location>
</feature>
<feature type="compositionally biased region" description="Basic and acidic residues" evidence="1">
    <location>
        <begin position="2834"/>
        <end position="2844"/>
    </location>
</feature>
<dbReference type="VEuPathDB" id="ToxoDB:ETH2_0849900"/>
<evidence type="ECO:0000313" key="3">
    <source>
        <dbReference type="EMBL" id="CDJ37285.1"/>
    </source>
</evidence>
<dbReference type="GeneID" id="25251707"/>
<feature type="compositionally biased region" description="Basic and acidic residues" evidence="1">
    <location>
        <begin position="359"/>
        <end position="368"/>
    </location>
</feature>
<proteinExistence type="predicted"/>
<dbReference type="EMBL" id="HG673751">
    <property type="protein sequence ID" value="CDJ37285.1"/>
    <property type="molecule type" value="Genomic_DNA"/>
</dbReference>
<dbReference type="Proteomes" id="UP000030747">
    <property type="component" value="Unassembled WGS sequence"/>
</dbReference>
<dbReference type="Pfam" id="PF24492">
    <property type="entry name" value="HEAT_ECM29"/>
    <property type="match status" value="1"/>
</dbReference>
<gene>
    <name evidence="3" type="ORF">ETH_00012700</name>
</gene>
<evidence type="ECO:0000259" key="2">
    <source>
        <dbReference type="Pfam" id="PF24492"/>
    </source>
</evidence>